<dbReference type="CDD" id="cd18181">
    <property type="entry name" value="ATP-synt_Vo_Ao_c_TtATPase_like"/>
    <property type="match status" value="1"/>
</dbReference>
<dbReference type="Pfam" id="PF00137">
    <property type="entry name" value="ATP-synt_C"/>
    <property type="match status" value="1"/>
</dbReference>
<evidence type="ECO:0000313" key="7">
    <source>
        <dbReference type="EMBL" id="OFW59007.1"/>
    </source>
</evidence>
<evidence type="ECO:0000313" key="8">
    <source>
        <dbReference type="Proteomes" id="UP000177876"/>
    </source>
</evidence>
<name>A0A1F2WQ53_9ACTN</name>
<accession>A0A1F2WQ53</accession>
<evidence type="ECO:0000256" key="1">
    <source>
        <dbReference type="ARBA" id="ARBA00004141"/>
    </source>
</evidence>
<evidence type="ECO:0000256" key="5">
    <source>
        <dbReference type="SAM" id="Phobius"/>
    </source>
</evidence>
<evidence type="ECO:0000259" key="6">
    <source>
        <dbReference type="Pfam" id="PF00137"/>
    </source>
</evidence>
<sequence>MELGLIAIGAALAIGLSALATGWSQSKIGAAMAGALAEKPELAGNAIIMIAIPETMVVLGFVISFLITGLKPE</sequence>
<dbReference type="STRING" id="1797197.A2Y75_00560"/>
<protein>
    <submittedName>
        <fullName evidence="7">ATPase</fullName>
    </submittedName>
</protein>
<gene>
    <name evidence="7" type="ORF">A2Y75_00560</name>
</gene>
<dbReference type="EMBL" id="MELK01000019">
    <property type="protein sequence ID" value="OFW59007.1"/>
    <property type="molecule type" value="Genomic_DNA"/>
</dbReference>
<dbReference type="InterPro" id="IPR002379">
    <property type="entry name" value="ATPase_proteolipid_c-like_dom"/>
</dbReference>
<dbReference type="SUPFAM" id="SSF81333">
    <property type="entry name" value="F1F0 ATP synthase subunit C"/>
    <property type="match status" value="1"/>
</dbReference>
<keyword evidence="3 5" id="KW-1133">Transmembrane helix</keyword>
<organism evidence="7 8">
    <name type="scientific">Candidatus Solincola sediminis</name>
    <dbReference type="NCBI Taxonomy" id="1797199"/>
    <lineage>
        <taxon>Bacteria</taxon>
        <taxon>Bacillati</taxon>
        <taxon>Actinomycetota</taxon>
        <taxon>Candidatus Geothermincolia</taxon>
        <taxon>Candidatus Geothermincolales</taxon>
        <taxon>Candidatus Geothermincolaceae</taxon>
        <taxon>Candidatus Solincola</taxon>
    </lineage>
</organism>
<dbReference type="Gene3D" id="1.20.120.610">
    <property type="entry name" value="lithium bound rotor ring of v- atpase"/>
    <property type="match status" value="1"/>
</dbReference>
<proteinExistence type="predicted"/>
<dbReference type="InterPro" id="IPR035921">
    <property type="entry name" value="F/V-ATP_Csub_sf"/>
</dbReference>
<keyword evidence="4 5" id="KW-0472">Membrane</keyword>
<feature type="transmembrane region" description="Helical" evidence="5">
    <location>
        <begin position="46"/>
        <end position="67"/>
    </location>
</feature>
<dbReference type="GO" id="GO:0033177">
    <property type="term" value="C:proton-transporting two-sector ATPase complex, proton-transporting domain"/>
    <property type="evidence" value="ECO:0007669"/>
    <property type="project" value="InterPro"/>
</dbReference>
<evidence type="ECO:0000256" key="4">
    <source>
        <dbReference type="ARBA" id="ARBA00023136"/>
    </source>
</evidence>
<evidence type="ECO:0000256" key="2">
    <source>
        <dbReference type="ARBA" id="ARBA00022692"/>
    </source>
</evidence>
<reference evidence="7 8" key="1">
    <citation type="journal article" date="2016" name="Nat. Commun.">
        <title>Thousands of microbial genomes shed light on interconnected biogeochemical processes in an aquifer system.</title>
        <authorList>
            <person name="Anantharaman K."/>
            <person name="Brown C.T."/>
            <person name="Hug L.A."/>
            <person name="Sharon I."/>
            <person name="Castelle C.J."/>
            <person name="Probst A.J."/>
            <person name="Thomas B.C."/>
            <person name="Singh A."/>
            <person name="Wilkins M.J."/>
            <person name="Karaoz U."/>
            <person name="Brodie E.L."/>
            <person name="Williams K.H."/>
            <person name="Hubbard S.S."/>
            <person name="Banfield J.F."/>
        </authorList>
    </citation>
    <scope>NUCLEOTIDE SEQUENCE [LARGE SCALE GENOMIC DNA]</scope>
</reference>
<dbReference type="GO" id="GO:0015078">
    <property type="term" value="F:proton transmembrane transporter activity"/>
    <property type="evidence" value="ECO:0007669"/>
    <property type="project" value="InterPro"/>
</dbReference>
<comment type="caution">
    <text evidence="7">The sequence shown here is derived from an EMBL/GenBank/DDBJ whole genome shotgun (WGS) entry which is preliminary data.</text>
</comment>
<feature type="domain" description="V-ATPase proteolipid subunit C-like" evidence="6">
    <location>
        <begin position="8"/>
        <end position="67"/>
    </location>
</feature>
<evidence type="ECO:0000256" key="3">
    <source>
        <dbReference type="ARBA" id="ARBA00022989"/>
    </source>
</evidence>
<dbReference type="AlphaFoldDB" id="A0A1F2WQ53"/>
<comment type="subcellular location">
    <subcellularLocation>
        <location evidence="1">Membrane</location>
        <topology evidence="1">Multi-pass membrane protein</topology>
    </subcellularLocation>
</comment>
<keyword evidence="2 5" id="KW-0812">Transmembrane</keyword>
<dbReference type="Proteomes" id="UP000177876">
    <property type="component" value="Unassembled WGS sequence"/>
</dbReference>